<protein>
    <recommendedName>
        <fullName evidence="3">Tethering factor for nuclear proteasome STS1</fullName>
    </recommendedName>
</protein>
<dbReference type="OrthoDB" id="10061064at2759"/>
<name>A0A2T9YQM7_9FUNG</name>
<keyword evidence="3" id="KW-0653">Protein transport</keyword>
<feature type="region of interest" description="Disordered" evidence="4">
    <location>
        <begin position="1"/>
        <end position="101"/>
    </location>
</feature>
<accession>A0A2T9YQM7</accession>
<evidence type="ECO:0000313" key="5">
    <source>
        <dbReference type="EMBL" id="PVU94601.1"/>
    </source>
</evidence>
<dbReference type="GO" id="GO:0015031">
    <property type="term" value="P:protein transport"/>
    <property type="evidence" value="ECO:0007669"/>
    <property type="project" value="UniProtKB-UniRule"/>
</dbReference>
<dbReference type="EMBL" id="MBFS01002624">
    <property type="protein sequence ID" value="PVU94601.1"/>
    <property type="molecule type" value="Genomic_DNA"/>
</dbReference>
<dbReference type="InterPro" id="IPR038422">
    <property type="entry name" value="Cut8/Sts1_sf"/>
</dbReference>
<proteinExistence type="inferred from homology"/>
<feature type="compositionally biased region" description="Basic and acidic residues" evidence="4">
    <location>
        <begin position="1"/>
        <end position="11"/>
    </location>
</feature>
<dbReference type="AlphaFoldDB" id="A0A2T9YQM7"/>
<evidence type="ECO:0000256" key="2">
    <source>
        <dbReference type="ARBA" id="ARBA00023242"/>
    </source>
</evidence>
<evidence type="ECO:0000256" key="4">
    <source>
        <dbReference type="SAM" id="MobiDB-lite"/>
    </source>
</evidence>
<dbReference type="InterPro" id="IPR013868">
    <property type="entry name" value="Cut8/Sts1_fam"/>
</dbReference>
<dbReference type="PANTHER" id="PTHR28032:SF1">
    <property type="entry name" value="FI02826P"/>
    <property type="match status" value="1"/>
</dbReference>
<comment type="function">
    <text evidence="3">Involved in ubiquitin-mediated protein degradation. Regulatory factor in the ubiquitin/proteasome pathway that controls the turnover of proteasome substrates. Targets proteasomes to the nucleus and facilitates the degradation of nuclear proteins.</text>
</comment>
<comment type="similarity">
    <text evidence="1 3">Belongs to the cut8/STS1 family.</text>
</comment>
<dbReference type="GO" id="GO:0005737">
    <property type="term" value="C:cytoplasm"/>
    <property type="evidence" value="ECO:0007669"/>
    <property type="project" value="UniProtKB-SubCell"/>
</dbReference>
<dbReference type="Gene3D" id="1.20.58.1590">
    <property type="entry name" value="Tethering factor for nuclear proteasome Cut8/Sts1"/>
    <property type="match status" value="1"/>
</dbReference>
<gene>
    <name evidence="5" type="ORF">BB560_005926</name>
</gene>
<reference evidence="5 6" key="1">
    <citation type="journal article" date="2018" name="MBio">
        <title>Comparative Genomics Reveals the Core Gene Toolbox for the Fungus-Insect Symbiosis.</title>
        <authorList>
            <person name="Wang Y."/>
            <person name="Stata M."/>
            <person name="Wang W."/>
            <person name="Stajich J.E."/>
            <person name="White M.M."/>
            <person name="Moncalvo J.M."/>
        </authorList>
    </citation>
    <scope>NUCLEOTIDE SEQUENCE [LARGE SCALE GENOMIC DNA]</scope>
    <source>
        <strain evidence="5 6">SC-DP-2</strain>
    </source>
</reference>
<dbReference type="Proteomes" id="UP000245609">
    <property type="component" value="Unassembled WGS sequence"/>
</dbReference>
<sequence length="375" mass="42531">MFAEKAKDHKTSWGHKWGSSLASNSSSVQTSLTHKIENINLSEYSPAKTPLKRKSSIDDVAMGSSSPELSLNPKRLFTKKSSESTNLESRSISTPKSLDRKKHKIEKPKAENISLEKLLEPLEKRDLLKLLNNLIQNNKHLENEIRNALPEPTIASACLQLGRLEQKMQSSIPYSKFGPVFDEYTYNRLRPSLEELHDTIEMYIEHFFKGGLIQIHTRDEFGNTPSNPVSHPAEWFEILIYTTGIVMRMPVWPQANFNSIRTNLLKYMAKIWHRAILATSHWVDLGHILSQDMVSSWEKSLLEFANSSTHPKLFALPVLAFNQQFGWIRGYPSLVVHPSQSISAITNSLESSCVSDTSSENKNLSSVFEFAYSAN</sequence>
<evidence type="ECO:0000256" key="3">
    <source>
        <dbReference type="RuleBase" id="RU368013"/>
    </source>
</evidence>
<dbReference type="GO" id="GO:0031965">
    <property type="term" value="C:nuclear membrane"/>
    <property type="evidence" value="ECO:0007669"/>
    <property type="project" value="TreeGrafter"/>
</dbReference>
<feature type="compositionally biased region" description="Polar residues" evidence="4">
    <location>
        <begin position="83"/>
        <end position="96"/>
    </location>
</feature>
<dbReference type="STRING" id="133381.A0A2T9YQM7"/>
<organism evidence="5 6">
    <name type="scientific">Smittium megazygosporum</name>
    <dbReference type="NCBI Taxonomy" id="133381"/>
    <lineage>
        <taxon>Eukaryota</taxon>
        <taxon>Fungi</taxon>
        <taxon>Fungi incertae sedis</taxon>
        <taxon>Zoopagomycota</taxon>
        <taxon>Kickxellomycotina</taxon>
        <taxon>Harpellomycetes</taxon>
        <taxon>Harpellales</taxon>
        <taxon>Legeriomycetaceae</taxon>
        <taxon>Smittium</taxon>
    </lineage>
</organism>
<comment type="subunit">
    <text evidence="3">Binds the proteasome.</text>
</comment>
<evidence type="ECO:0000256" key="1">
    <source>
        <dbReference type="ARBA" id="ARBA00006199"/>
    </source>
</evidence>
<keyword evidence="6" id="KW-1185">Reference proteome</keyword>
<feature type="compositionally biased region" description="Polar residues" evidence="4">
    <location>
        <begin position="20"/>
        <end position="43"/>
    </location>
</feature>
<keyword evidence="2 3" id="KW-0539">Nucleus</keyword>
<comment type="subcellular location">
    <subcellularLocation>
        <location evidence="3">Cytoplasm</location>
    </subcellularLocation>
    <subcellularLocation>
        <location evidence="3">Nucleus</location>
    </subcellularLocation>
</comment>
<keyword evidence="3" id="KW-0813">Transport</keyword>
<dbReference type="Pfam" id="PF08559">
    <property type="entry name" value="Cut8"/>
    <property type="match status" value="1"/>
</dbReference>
<dbReference type="GO" id="GO:0070628">
    <property type="term" value="F:proteasome binding"/>
    <property type="evidence" value="ECO:0007669"/>
    <property type="project" value="TreeGrafter"/>
</dbReference>
<dbReference type="GO" id="GO:0031144">
    <property type="term" value="P:proteasome localization"/>
    <property type="evidence" value="ECO:0007669"/>
    <property type="project" value="UniProtKB-UniRule"/>
</dbReference>
<evidence type="ECO:0000313" key="6">
    <source>
        <dbReference type="Proteomes" id="UP000245609"/>
    </source>
</evidence>
<comment type="caution">
    <text evidence="5">The sequence shown here is derived from an EMBL/GenBank/DDBJ whole genome shotgun (WGS) entry which is preliminary data.</text>
</comment>
<dbReference type="GO" id="GO:0071630">
    <property type="term" value="P:nuclear protein quality control by the ubiquitin-proteasome system"/>
    <property type="evidence" value="ECO:0007669"/>
    <property type="project" value="UniProtKB-UniRule"/>
</dbReference>
<keyword evidence="3" id="KW-0963">Cytoplasm</keyword>
<dbReference type="PANTHER" id="PTHR28032">
    <property type="entry name" value="FI02826P"/>
    <property type="match status" value="1"/>
</dbReference>